<organism evidence="2 3">
    <name type="scientific">Porites lobata</name>
    <dbReference type="NCBI Taxonomy" id="104759"/>
    <lineage>
        <taxon>Eukaryota</taxon>
        <taxon>Metazoa</taxon>
        <taxon>Cnidaria</taxon>
        <taxon>Anthozoa</taxon>
        <taxon>Hexacorallia</taxon>
        <taxon>Scleractinia</taxon>
        <taxon>Fungiina</taxon>
        <taxon>Poritidae</taxon>
        <taxon>Porites</taxon>
    </lineage>
</organism>
<keyword evidence="1" id="KW-0812">Transmembrane</keyword>
<feature type="transmembrane region" description="Helical" evidence="1">
    <location>
        <begin position="65"/>
        <end position="84"/>
    </location>
</feature>
<evidence type="ECO:0000256" key="1">
    <source>
        <dbReference type="SAM" id="Phobius"/>
    </source>
</evidence>
<dbReference type="Proteomes" id="UP001159405">
    <property type="component" value="Unassembled WGS sequence"/>
</dbReference>
<evidence type="ECO:0000313" key="3">
    <source>
        <dbReference type="Proteomes" id="UP001159405"/>
    </source>
</evidence>
<name>A0ABN8NHP2_9CNID</name>
<comment type="caution">
    <text evidence="2">The sequence shown here is derived from an EMBL/GenBank/DDBJ whole genome shotgun (WGS) entry which is preliminary data.</text>
</comment>
<evidence type="ECO:0000313" key="2">
    <source>
        <dbReference type="EMBL" id="CAH3104016.1"/>
    </source>
</evidence>
<proteinExistence type="predicted"/>
<dbReference type="EMBL" id="CALNXK010000016">
    <property type="protein sequence ID" value="CAH3104016.1"/>
    <property type="molecule type" value="Genomic_DNA"/>
</dbReference>
<keyword evidence="1" id="KW-1133">Transmembrane helix</keyword>
<accession>A0ABN8NHP2</accession>
<feature type="transmembrane region" description="Helical" evidence="1">
    <location>
        <begin position="32"/>
        <end position="53"/>
    </location>
</feature>
<keyword evidence="3" id="KW-1185">Reference proteome</keyword>
<gene>
    <name evidence="2" type="ORF">PLOB_00011122</name>
</gene>
<reference evidence="2 3" key="1">
    <citation type="submission" date="2022-05" db="EMBL/GenBank/DDBJ databases">
        <authorList>
            <consortium name="Genoscope - CEA"/>
            <person name="William W."/>
        </authorList>
    </citation>
    <scope>NUCLEOTIDE SEQUENCE [LARGE SCALE GENOMIC DNA]</scope>
</reference>
<protein>
    <submittedName>
        <fullName evidence="2">Uncharacterized protein</fullName>
    </submittedName>
</protein>
<sequence length="118" mass="12730">MANSTVDMMLGGLESDKESSPLETSVIIPNSVLNALLIPICIAGNVLVLAGIWRNPSLPTPSFCSAVLLFLILLLGFLLFHLTLPSPLHRFLGSVLSRVCHKQESSSLFNSAVFPLKQ</sequence>
<keyword evidence="1" id="KW-0472">Membrane</keyword>